<gene>
    <name evidence="2" type="ordered locus">Halhy_3370</name>
</gene>
<keyword evidence="1" id="KW-0732">Signal</keyword>
<dbReference type="PROSITE" id="PS51257">
    <property type="entry name" value="PROKAR_LIPOPROTEIN"/>
    <property type="match status" value="1"/>
</dbReference>
<dbReference type="InterPro" id="IPR011652">
    <property type="entry name" value="MORN_2"/>
</dbReference>
<dbReference type="EMBL" id="CP002691">
    <property type="protein sequence ID" value="AEE51228.1"/>
    <property type="molecule type" value="Genomic_DNA"/>
</dbReference>
<dbReference type="STRING" id="760192.Halhy_3370"/>
<sequence length="236" mass="26677">MKKTFNNGLWLGLFCWLLVACGNNNSTTLDDTKQATDSIEAPQTAEALKLIQETDSDGNSLKYTERDSDGVREGLFTKMNAEGVKIEETNYRNGKIVGQRILYYPQGDTMIVESYQGDSFEGIYKSFYPNGKIKMKGVYRNNTMEGIWIQYHENGQLKEEVSFSNNAENGPFKEYHPNGQLSVVGTYKDGANEEGTLKFYDENGVHYKTMECKKGVCRTTWAQEKAKGSKKKGKRS</sequence>
<dbReference type="SUPFAM" id="SSF82185">
    <property type="entry name" value="Histone H3 K4-specific methyltransferase SET7/9 N-terminal domain"/>
    <property type="match status" value="1"/>
</dbReference>
<evidence type="ECO:0000313" key="2">
    <source>
        <dbReference type="EMBL" id="AEE51228.1"/>
    </source>
</evidence>
<dbReference type="eggNOG" id="COG2849">
    <property type="taxonomic scope" value="Bacteria"/>
</dbReference>
<feature type="signal peptide" evidence="1">
    <location>
        <begin position="1"/>
        <end position="26"/>
    </location>
</feature>
<organism evidence="2 3">
    <name type="scientific">Haliscomenobacter hydrossis (strain ATCC 27775 / DSM 1100 / LMG 10767 / O)</name>
    <dbReference type="NCBI Taxonomy" id="760192"/>
    <lineage>
        <taxon>Bacteria</taxon>
        <taxon>Pseudomonadati</taxon>
        <taxon>Bacteroidota</taxon>
        <taxon>Saprospiria</taxon>
        <taxon>Saprospirales</taxon>
        <taxon>Haliscomenobacteraceae</taxon>
        <taxon>Haliscomenobacter</taxon>
    </lineage>
</organism>
<dbReference type="RefSeq" id="WP_013765769.1">
    <property type="nucleotide sequence ID" value="NC_015510.1"/>
</dbReference>
<reference key="2">
    <citation type="submission" date="2011-04" db="EMBL/GenBank/DDBJ databases">
        <title>Complete sequence of chromosome of Haliscomenobacter hydrossis DSM 1100.</title>
        <authorList>
            <consortium name="US DOE Joint Genome Institute (JGI-PGF)"/>
            <person name="Lucas S."/>
            <person name="Han J."/>
            <person name="Lapidus A."/>
            <person name="Bruce D."/>
            <person name="Goodwin L."/>
            <person name="Pitluck S."/>
            <person name="Peters L."/>
            <person name="Kyrpides N."/>
            <person name="Mavromatis K."/>
            <person name="Ivanova N."/>
            <person name="Ovchinnikova G."/>
            <person name="Pagani I."/>
            <person name="Daligault H."/>
            <person name="Detter J.C."/>
            <person name="Han C."/>
            <person name="Land M."/>
            <person name="Hauser L."/>
            <person name="Markowitz V."/>
            <person name="Cheng J.-F."/>
            <person name="Hugenholtz P."/>
            <person name="Woyke T."/>
            <person name="Wu D."/>
            <person name="Verbarg S."/>
            <person name="Frueling A."/>
            <person name="Brambilla E."/>
            <person name="Klenk H.-P."/>
            <person name="Eisen J.A."/>
        </authorList>
    </citation>
    <scope>NUCLEOTIDE SEQUENCE</scope>
    <source>
        <strain>DSM 1100</strain>
    </source>
</reference>
<dbReference type="Proteomes" id="UP000008461">
    <property type="component" value="Chromosome"/>
</dbReference>
<name>F4KUE6_HALH1</name>
<reference evidence="2 3" key="1">
    <citation type="journal article" date="2011" name="Stand. Genomic Sci.">
        <title>Complete genome sequence of Haliscomenobacter hydrossis type strain (O).</title>
        <authorList>
            <consortium name="US DOE Joint Genome Institute (JGI-PGF)"/>
            <person name="Daligault H."/>
            <person name="Lapidus A."/>
            <person name="Zeytun A."/>
            <person name="Nolan M."/>
            <person name="Lucas S."/>
            <person name="Del Rio T.G."/>
            <person name="Tice H."/>
            <person name="Cheng J.F."/>
            <person name="Tapia R."/>
            <person name="Han C."/>
            <person name="Goodwin L."/>
            <person name="Pitluck S."/>
            <person name="Liolios K."/>
            <person name="Pagani I."/>
            <person name="Ivanova N."/>
            <person name="Huntemann M."/>
            <person name="Mavromatis K."/>
            <person name="Mikhailova N."/>
            <person name="Pati A."/>
            <person name="Chen A."/>
            <person name="Palaniappan K."/>
            <person name="Land M."/>
            <person name="Hauser L."/>
            <person name="Brambilla E.M."/>
            <person name="Rohde M."/>
            <person name="Verbarg S."/>
            <person name="Goker M."/>
            <person name="Bristow J."/>
            <person name="Eisen J.A."/>
            <person name="Markowitz V."/>
            <person name="Hugenholtz P."/>
            <person name="Kyrpides N.C."/>
            <person name="Klenk H.P."/>
            <person name="Woyke T."/>
        </authorList>
    </citation>
    <scope>NUCLEOTIDE SEQUENCE [LARGE SCALE GENOMIC DNA]</scope>
    <source>
        <strain evidence="3">ATCC 27775 / DSM 1100 / LMG 10767 / O</strain>
    </source>
</reference>
<proteinExistence type="predicted"/>
<dbReference type="PANTHER" id="PTHR33706">
    <property type="entry name" value="MORN VARIANT REPEAT PROTEIN"/>
    <property type="match status" value="1"/>
</dbReference>
<dbReference type="HOGENOM" id="CLU_1165183_0_0_10"/>
<evidence type="ECO:0008006" key="4">
    <source>
        <dbReference type="Google" id="ProtNLM"/>
    </source>
</evidence>
<dbReference type="AlphaFoldDB" id="F4KUE6"/>
<evidence type="ECO:0000313" key="3">
    <source>
        <dbReference type="Proteomes" id="UP000008461"/>
    </source>
</evidence>
<dbReference type="KEGG" id="hhy:Halhy_3370"/>
<accession>F4KUE6</accession>
<keyword evidence="3" id="KW-1185">Reference proteome</keyword>
<protein>
    <recommendedName>
        <fullName evidence="4">MORN variant repeat-containing protein</fullName>
    </recommendedName>
</protein>
<dbReference type="PANTHER" id="PTHR33706:SF1">
    <property type="entry name" value="TPR REPEAT PROTEIN"/>
    <property type="match status" value="1"/>
</dbReference>
<dbReference type="OrthoDB" id="659070at2"/>
<evidence type="ECO:0000256" key="1">
    <source>
        <dbReference type="SAM" id="SignalP"/>
    </source>
</evidence>
<dbReference type="Gene3D" id="2.20.110.10">
    <property type="entry name" value="Histone H3 K4-specific methyltransferase SET7/9 N-terminal domain"/>
    <property type="match status" value="3"/>
</dbReference>
<feature type="chain" id="PRO_5003317117" description="MORN variant repeat-containing protein" evidence="1">
    <location>
        <begin position="27"/>
        <end position="236"/>
    </location>
</feature>
<dbReference type="Pfam" id="PF07661">
    <property type="entry name" value="MORN_2"/>
    <property type="match status" value="4"/>
</dbReference>